<dbReference type="AlphaFoldDB" id="A0AA38G194"/>
<gene>
    <name evidence="1" type="ORF">KI387_023194</name>
</gene>
<comment type="caution">
    <text evidence="1">The sequence shown here is derived from an EMBL/GenBank/DDBJ whole genome shotgun (WGS) entry which is preliminary data.</text>
</comment>
<accession>A0AA38G194</accession>
<protein>
    <submittedName>
        <fullName evidence="1">Uncharacterized protein</fullName>
    </submittedName>
</protein>
<dbReference type="EMBL" id="JAHRHJ020000005">
    <property type="protein sequence ID" value="KAH9314567.1"/>
    <property type="molecule type" value="Genomic_DNA"/>
</dbReference>
<feature type="non-terminal residue" evidence="1">
    <location>
        <position position="1"/>
    </location>
</feature>
<proteinExistence type="predicted"/>
<organism evidence="1 2">
    <name type="scientific">Taxus chinensis</name>
    <name type="common">Chinese yew</name>
    <name type="synonym">Taxus wallichiana var. chinensis</name>
    <dbReference type="NCBI Taxonomy" id="29808"/>
    <lineage>
        <taxon>Eukaryota</taxon>
        <taxon>Viridiplantae</taxon>
        <taxon>Streptophyta</taxon>
        <taxon>Embryophyta</taxon>
        <taxon>Tracheophyta</taxon>
        <taxon>Spermatophyta</taxon>
        <taxon>Pinopsida</taxon>
        <taxon>Pinidae</taxon>
        <taxon>Conifers II</taxon>
        <taxon>Cupressales</taxon>
        <taxon>Taxaceae</taxon>
        <taxon>Taxus</taxon>
    </lineage>
</organism>
<name>A0AA38G194_TAXCH</name>
<feature type="non-terminal residue" evidence="1">
    <location>
        <position position="77"/>
    </location>
</feature>
<keyword evidence="2" id="KW-1185">Reference proteome</keyword>
<evidence type="ECO:0000313" key="1">
    <source>
        <dbReference type="EMBL" id="KAH9314567.1"/>
    </source>
</evidence>
<dbReference type="Proteomes" id="UP000824469">
    <property type="component" value="Unassembled WGS sequence"/>
</dbReference>
<evidence type="ECO:0000313" key="2">
    <source>
        <dbReference type="Proteomes" id="UP000824469"/>
    </source>
</evidence>
<sequence>PAEDSSAPLQVDSPIVAAPQANIEKLPTGYAPQIADSVFKEFLSVGHFHTKSIADASIALDAENPEWTVVDRKKKGN</sequence>
<reference evidence="1 2" key="1">
    <citation type="journal article" date="2021" name="Nat. Plants">
        <title>The Taxus genome provides insights into paclitaxel biosynthesis.</title>
        <authorList>
            <person name="Xiong X."/>
            <person name="Gou J."/>
            <person name="Liao Q."/>
            <person name="Li Y."/>
            <person name="Zhou Q."/>
            <person name="Bi G."/>
            <person name="Li C."/>
            <person name="Du R."/>
            <person name="Wang X."/>
            <person name="Sun T."/>
            <person name="Guo L."/>
            <person name="Liang H."/>
            <person name="Lu P."/>
            <person name="Wu Y."/>
            <person name="Zhang Z."/>
            <person name="Ro D.K."/>
            <person name="Shang Y."/>
            <person name="Huang S."/>
            <person name="Yan J."/>
        </authorList>
    </citation>
    <scope>NUCLEOTIDE SEQUENCE [LARGE SCALE GENOMIC DNA]</scope>
    <source>
        <strain evidence="1">Ta-2019</strain>
    </source>
</reference>